<dbReference type="Pfam" id="PF00144">
    <property type="entry name" value="Beta-lactamase"/>
    <property type="match status" value="1"/>
</dbReference>
<dbReference type="AlphaFoldDB" id="A0A9P3H4Q5"/>
<dbReference type="InterPro" id="IPR001466">
    <property type="entry name" value="Beta-lactam-related"/>
</dbReference>
<feature type="domain" description="Beta-lactamase-related" evidence="2">
    <location>
        <begin position="1"/>
        <end position="188"/>
    </location>
</feature>
<dbReference type="InterPro" id="IPR050491">
    <property type="entry name" value="AmpC-like"/>
</dbReference>
<dbReference type="Proteomes" id="UP000827284">
    <property type="component" value="Unassembled WGS sequence"/>
</dbReference>
<dbReference type="OrthoDB" id="5946976at2759"/>
<dbReference type="InterPro" id="IPR012338">
    <property type="entry name" value="Beta-lactam/transpept-like"/>
</dbReference>
<evidence type="ECO:0000259" key="2">
    <source>
        <dbReference type="Pfam" id="PF00144"/>
    </source>
</evidence>
<comment type="similarity">
    <text evidence="1">Belongs to the peptidase S12 family.</text>
</comment>
<accession>A0A9P3H4Q5</accession>
<sequence>MSVAVMYKGEIVFAKGFGNRNDEDPFTEETLAPIGSLTKAFTSTVLGELVAEKKMDWDKTPVSTYLREFQLKDPFHTEQLTITDLLAHRTSMPELDDIAWFRVEGSRLDLIKRLKHLDFPTRKLQFWMNYSNFMYLVAGEVSARVSGIQYEQLVMSKILEPLGLTNTGFSPQEMAKNENHAIPYMATSYENAKRARILARPVDAYGLGWFMNSYEGQGPMYSHSGNIPGACANLALFPDADLAIASLSNVDIARLPVLLPYFFADLLDLPKSKEWLFERCEVITRMGYEYNDEFVQGYLPERTEGKPCLHDMSELSGTFFDPVYGQISIFEKKVKDTAPDSDGADQRKEKEKEEVEEKALFVKLRQWEGKLDHYHLNTFRTVLKDFAVVLGTLVTFETEENGQVNTIHVQLQKDIFKFSRKTKSKAEQKQDAEQNTK</sequence>
<name>A0A9P3H4Q5_9FUNG</name>
<dbReference type="SUPFAM" id="SSF56601">
    <property type="entry name" value="beta-lactamase/transpeptidase-like"/>
    <property type="match status" value="1"/>
</dbReference>
<dbReference type="EMBL" id="BQFW01000003">
    <property type="protein sequence ID" value="GJJ70051.1"/>
    <property type="molecule type" value="Genomic_DNA"/>
</dbReference>
<organism evidence="3 4">
    <name type="scientific">Entomortierella parvispora</name>
    <dbReference type="NCBI Taxonomy" id="205924"/>
    <lineage>
        <taxon>Eukaryota</taxon>
        <taxon>Fungi</taxon>
        <taxon>Fungi incertae sedis</taxon>
        <taxon>Mucoromycota</taxon>
        <taxon>Mortierellomycotina</taxon>
        <taxon>Mortierellomycetes</taxon>
        <taxon>Mortierellales</taxon>
        <taxon>Mortierellaceae</taxon>
        <taxon>Entomortierella</taxon>
    </lineage>
</organism>
<evidence type="ECO:0000313" key="4">
    <source>
        <dbReference type="Proteomes" id="UP000827284"/>
    </source>
</evidence>
<evidence type="ECO:0000256" key="1">
    <source>
        <dbReference type="ARBA" id="ARBA00038215"/>
    </source>
</evidence>
<comment type="caution">
    <text evidence="3">The sequence shown here is derived from an EMBL/GenBank/DDBJ whole genome shotgun (WGS) entry which is preliminary data.</text>
</comment>
<dbReference type="PANTHER" id="PTHR46825">
    <property type="entry name" value="D-ALANYL-D-ALANINE-CARBOXYPEPTIDASE/ENDOPEPTIDASE AMPH"/>
    <property type="match status" value="1"/>
</dbReference>
<proteinExistence type="inferred from homology"/>
<evidence type="ECO:0000313" key="3">
    <source>
        <dbReference type="EMBL" id="GJJ70051.1"/>
    </source>
</evidence>
<reference evidence="3" key="1">
    <citation type="submission" date="2021-11" db="EMBL/GenBank/DDBJ databases">
        <authorList>
            <person name="Herlambang A."/>
            <person name="Guo Y."/>
            <person name="Takashima Y."/>
            <person name="Nishizawa T."/>
        </authorList>
    </citation>
    <scope>NUCLEOTIDE SEQUENCE</scope>
    <source>
        <strain evidence="3">E1425</strain>
    </source>
</reference>
<protein>
    <recommendedName>
        <fullName evidence="2">Beta-lactamase-related domain-containing protein</fullName>
    </recommendedName>
</protein>
<reference evidence="3" key="2">
    <citation type="journal article" date="2022" name="Microbiol. Resour. Announc.">
        <title>Whole-Genome Sequence of Entomortierella parvispora E1425, a Mucoromycotan Fungus Associated with Burkholderiaceae-Related Endosymbiotic Bacteria.</title>
        <authorList>
            <person name="Herlambang A."/>
            <person name="Guo Y."/>
            <person name="Takashima Y."/>
            <person name="Narisawa K."/>
            <person name="Ohta H."/>
            <person name="Nishizawa T."/>
        </authorList>
    </citation>
    <scope>NUCLEOTIDE SEQUENCE</scope>
    <source>
        <strain evidence="3">E1425</strain>
    </source>
</reference>
<keyword evidence="4" id="KW-1185">Reference proteome</keyword>
<gene>
    <name evidence="3" type="ORF">EMPS_02400</name>
</gene>
<dbReference type="Gene3D" id="3.40.710.10">
    <property type="entry name" value="DD-peptidase/beta-lactamase superfamily"/>
    <property type="match status" value="1"/>
</dbReference>
<dbReference type="PANTHER" id="PTHR46825:SF15">
    <property type="entry name" value="BETA-LACTAMASE-RELATED DOMAIN-CONTAINING PROTEIN"/>
    <property type="match status" value="1"/>
</dbReference>